<dbReference type="Proteomes" id="UP001057402">
    <property type="component" value="Chromosome 2"/>
</dbReference>
<evidence type="ECO:0000313" key="2">
    <source>
        <dbReference type="Proteomes" id="UP001057402"/>
    </source>
</evidence>
<accession>A0ACB9S481</accession>
<name>A0ACB9S481_9MYRT</name>
<comment type="caution">
    <text evidence="1">The sequence shown here is derived from an EMBL/GenBank/DDBJ whole genome shotgun (WGS) entry which is preliminary data.</text>
</comment>
<proteinExistence type="predicted"/>
<organism evidence="1 2">
    <name type="scientific">Melastoma candidum</name>
    <dbReference type="NCBI Taxonomy" id="119954"/>
    <lineage>
        <taxon>Eukaryota</taxon>
        <taxon>Viridiplantae</taxon>
        <taxon>Streptophyta</taxon>
        <taxon>Embryophyta</taxon>
        <taxon>Tracheophyta</taxon>
        <taxon>Spermatophyta</taxon>
        <taxon>Magnoliopsida</taxon>
        <taxon>eudicotyledons</taxon>
        <taxon>Gunneridae</taxon>
        <taxon>Pentapetalae</taxon>
        <taxon>rosids</taxon>
        <taxon>malvids</taxon>
        <taxon>Myrtales</taxon>
        <taxon>Melastomataceae</taxon>
        <taxon>Melastomatoideae</taxon>
        <taxon>Melastomateae</taxon>
        <taxon>Melastoma</taxon>
    </lineage>
</organism>
<dbReference type="EMBL" id="CM042881">
    <property type="protein sequence ID" value="KAI4385949.1"/>
    <property type="molecule type" value="Genomic_DNA"/>
</dbReference>
<keyword evidence="2" id="KW-1185">Reference proteome</keyword>
<sequence length="125" mass="14594">MQRKDGGGLGLKRPVMWNKTAMPRHVWSILEGDEKNVWVAWMKQYKLKGRSIWTVRNVSNSSWVWKNLLATKYIMRPLTSWRMGDGSRISFWDDNWLGLGDLRSKIPVTCIAASDITPWLRLKMS</sequence>
<evidence type="ECO:0000313" key="1">
    <source>
        <dbReference type="EMBL" id="KAI4385949.1"/>
    </source>
</evidence>
<reference evidence="2" key="1">
    <citation type="journal article" date="2023" name="Front. Plant Sci.">
        <title>Chromosomal-level genome assembly of Melastoma candidum provides insights into trichome evolution.</title>
        <authorList>
            <person name="Zhong Y."/>
            <person name="Wu W."/>
            <person name="Sun C."/>
            <person name="Zou P."/>
            <person name="Liu Y."/>
            <person name="Dai S."/>
            <person name="Zhou R."/>
        </authorList>
    </citation>
    <scope>NUCLEOTIDE SEQUENCE [LARGE SCALE GENOMIC DNA]</scope>
</reference>
<gene>
    <name evidence="1" type="ORF">MLD38_003933</name>
</gene>
<protein>
    <submittedName>
        <fullName evidence="1">Uncharacterized protein</fullName>
    </submittedName>
</protein>